<evidence type="ECO:0000313" key="2">
    <source>
        <dbReference type="EMBL" id="SDE76521.1"/>
    </source>
</evidence>
<keyword evidence="1" id="KW-0812">Transmembrane</keyword>
<dbReference type="AlphaFoldDB" id="A0A1G7FKQ5"/>
<sequence length="128" mass="15128">MNQALIFMMMTIWLFPFTIFMFYRIFLENKKGLTAMYILSIILVILGLIMVIRYKIPMFLCMLGPLFFFSLYDIATRIFVARYNRKPIDTGYSWQSGIFADRVYNITVTTLGLILPILIFALLYDLFK</sequence>
<organism evidence="2 3">
    <name type="scientific">Cellulophaga baltica</name>
    <dbReference type="NCBI Taxonomy" id="76594"/>
    <lineage>
        <taxon>Bacteria</taxon>
        <taxon>Pseudomonadati</taxon>
        <taxon>Bacteroidota</taxon>
        <taxon>Flavobacteriia</taxon>
        <taxon>Flavobacteriales</taxon>
        <taxon>Flavobacteriaceae</taxon>
        <taxon>Cellulophaga</taxon>
    </lineage>
</organism>
<gene>
    <name evidence="2" type="ORF">SAMN04487992_103334</name>
</gene>
<dbReference type="RefSeq" id="WP_074537889.1">
    <property type="nucleotide sequence ID" value="NZ_FNBD01000003.1"/>
</dbReference>
<keyword evidence="1" id="KW-0472">Membrane</keyword>
<dbReference type="EMBL" id="FNBD01000003">
    <property type="protein sequence ID" value="SDE76521.1"/>
    <property type="molecule type" value="Genomic_DNA"/>
</dbReference>
<dbReference type="eggNOG" id="ENOG502ZYAG">
    <property type="taxonomic scope" value="Bacteria"/>
</dbReference>
<feature type="transmembrane region" description="Helical" evidence="1">
    <location>
        <begin position="103"/>
        <end position="127"/>
    </location>
</feature>
<feature type="transmembrane region" description="Helical" evidence="1">
    <location>
        <begin position="5"/>
        <end position="26"/>
    </location>
</feature>
<dbReference type="Proteomes" id="UP000182114">
    <property type="component" value="Unassembled WGS sequence"/>
</dbReference>
<accession>A0A1G7FKQ5</accession>
<proteinExistence type="predicted"/>
<reference evidence="3" key="1">
    <citation type="submission" date="2016-10" db="EMBL/GenBank/DDBJ databases">
        <authorList>
            <person name="Varghese N."/>
            <person name="Submissions S."/>
        </authorList>
    </citation>
    <scope>NUCLEOTIDE SEQUENCE [LARGE SCALE GENOMIC DNA]</scope>
    <source>
        <strain evidence="3">DSM 24729</strain>
    </source>
</reference>
<feature type="transmembrane region" description="Helical" evidence="1">
    <location>
        <begin position="32"/>
        <end position="52"/>
    </location>
</feature>
<evidence type="ECO:0000313" key="3">
    <source>
        <dbReference type="Proteomes" id="UP000182114"/>
    </source>
</evidence>
<feature type="transmembrane region" description="Helical" evidence="1">
    <location>
        <begin position="59"/>
        <end position="83"/>
    </location>
</feature>
<protein>
    <submittedName>
        <fullName evidence="2">Uncharacterized protein</fullName>
    </submittedName>
</protein>
<name>A0A1G7FKQ5_9FLAO</name>
<keyword evidence="3" id="KW-1185">Reference proteome</keyword>
<keyword evidence="1" id="KW-1133">Transmembrane helix</keyword>
<evidence type="ECO:0000256" key="1">
    <source>
        <dbReference type="SAM" id="Phobius"/>
    </source>
</evidence>